<dbReference type="Proteomes" id="UP000290900">
    <property type="component" value="Unassembled WGS sequence"/>
</dbReference>
<dbReference type="PANTHER" id="PTHR12083">
    <property type="entry name" value="BIFUNCTIONAL POLYNUCLEOTIDE PHOSPHATASE/KINASE"/>
    <property type="match status" value="1"/>
</dbReference>
<dbReference type="GO" id="GO:0046403">
    <property type="term" value="F:polynucleotide 3'-phosphatase activity"/>
    <property type="evidence" value="ECO:0007669"/>
    <property type="project" value="TreeGrafter"/>
</dbReference>
<dbReference type="GO" id="GO:0006281">
    <property type="term" value="P:DNA repair"/>
    <property type="evidence" value="ECO:0007669"/>
    <property type="project" value="TreeGrafter"/>
</dbReference>
<gene>
    <name evidence="1" type="ORF">BRENAR_LOCUS2215</name>
</gene>
<dbReference type="InterPro" id="IPR013954">
    <property type="entry name" value="PNK3P"/>
</dbReference>
<proteinExistence type="predicted"/>
<dbReference type="PANTHER" id="PTHR12083:SF9">
    <property type="entry name" value="BIFUNCTIONAL POLYNUCLEOTIDE PHOSPHATASE_KINASE"/>
    <property type="match status" value="1"/>
</dbReference>
<dbReference type="InterPro" id="IPR036412">
    <property type="entry name" value="HAD-like_sf"/>
</dbReference>
<dbReference type="GO" id="GO:0046404">
    <property type="term" value="F:ATP-dependent polydeoxyribonucleotide 5'-hydroxyl-kinase activity"/>
    <property type="evidence" value="ECO:0007669"/>
    <property type="project" value="TreeGrafter"/>
</dbReference>
<evidence type="ECO:0000313" key="1">
    <source>
        <dbReference type="EMBL" id="VEU21482.1"/>
    </source>
</evidence>
<dbReference type="STRING" id="13370.A0A448YKM2"/>
<dbReference type="AlphaFoldDB" id="A0A448YKM2"/>
<dbReference type="Pfam" id="PF08645">
    <property type="entry name" value="PNK3P"/>
    <property type="match status" value="1"/>
</dbReference>
<dbReference type="SUPFAM" id="SSF56784">
    <property type="entry name" value="HAD-like"/>
    <property type="match status" value="1"/>
</dbReference>
<dbReference type="InterPro" id="IPR006549">
    <property type="entry name" value="HAD-SF_hydro_IIIA"/>
</dbReference>
<dbReference type="NCBIfam" id="TIGR01662">
    <property type="entry name" value="HAD-SF-IIIA"/>
    <property type="match status" value="1"/>
</dbReference>
<dbReference type="InParanoid" id="A0A448YKM2"/>
<name>A0A448YKM2_BRENA</name>
<keyword evidence="2" id="KW-1185">Reference proteome</keyword>
<dbReference type="GO" id="GO:0003690">
    <property type="term" value="F:double-stranded DNA binding"/>
    <property type="evidence" value="ECO:0007669"/>
    <property type="project" value="TreeGrafter"/>
</dbReference>
<dbReference type="NCBIfam" id="TIGR01664">
    <property type="entry name" value="DNA-3'-Pase"/>
    <property type="match status" value="1"/>
</dbReference>
<dbReference type="EMBL" id="CAACVR010000012">
    <property type="protein sequence ID" value="VEU21482.1"/>
    <property type="molecule type" value="Genomic_DNA"/>
</dbReference>
<evidence type="ECO:0000313" key="2">
    <source>
        <dbReference type="Proteomes" id="UP000290900"/>
    </source>
</evidence>
<reference evidence="1 2" key="1">
    <citation type="submission" date="2018-12" db="EMBL/GenBank/DDBJ databases">
        <authorList>
            <person name="Tiukova I."/>
            <person name="Dainat J."/>
        </authorList>
    </citation>
    <scope>NUCLEOTIDE SEQUENCE [LARGE SCALE GENOMIC DNA]</scope>
</reference>
<dbReference type="Gene3D" id="3.40.50.1000">
    <property type="entry name" value="HAD superfamily/HAD-like"/>
    <property type="match status" value="1"/>
</dbReference>
<protein>
    <submittedName>
        <fullName evidence="1">DEKNAAC102500</fullName>
    </submittedName>
</protein>
<sequence length="259" mass="29411">MPKALLKAAKVVKVEQRKGLSSILRSRNLKHHVVVNGKKCAYSERNYTTSCKTMGSHGIRLISGKFRQLLERQDKESGNYRIAAFDLDDTIVQTKTGSRFSRSSTDWKFKYPSLQDRLSDFSATEDNSTIPIVAIFTNQGGVTNKEGAKSLSNLIDRLNRILEALPSSLPIVFYGATKKAKNDTFQVSDDVVHSWFRKPNVGMFEQLIRDLEIDKAKIDYKESFYCGDAAGRKGDFSDSDLQFAKNIEFKFFTPEEYFE</sequence>
<dbReference type="InterPro" id="IPR006551">
    <property type="entry name" value="Polynucleotide_phosphatase"/>
</dbReference>
<organism evidence="1 2">
    <name type="scientific">Brettanomyces naardenensis</name>
    <name type="common">Yeast</name>
    <dbReference type="NCBI Taxonomy" id="13370"/>
    <lineage>
        <taxon>Eukaryota</taxon>
        <taxon>Fungi</taxon>
        <taxon>Dikarya</taxon>
        <taxon>Ascomycota</taxon>
        <taxon>Saccharomycotina</taxon>
        <taxon>Pichiomycetes</taxon>
        <taxon>Pichiales</taxon>
        <taxon>Pichiaceae</taxon>
        <taxon>Brettanomyces</taxon>
    </lineage>
</organism>
<dbReference type="FunCoup" id="A0A448YKM2">
    <property type="interactions" value="5"/>
</dbReference>
<dbReference type="InterPro" id="IPR023214">
    <property type="entry name" value="HAD_sf"/>
</dbReference>
<accession>A0A448YKM2</accession>
<dbReference type="OrthoDB" id="19045at2759"/>